<keyword evidence="2 3" id="KW-0808">Transferase</keyword>
<evidence type="ECO:0000256" key="2">
    <source>
        <dbReference type="ARBA" id="ARBA00022679"/>
    </source>
</evidence>
<proteinExistence type="inferred from homology"/>
<dbReference type="Proteomes" id="UP000596742">
    <property type="component" value="Unassembled WGS sequence"/>
</dbReference>
<dbReference type="EC" id="2.4.1.-" evidence="3"/>
<organism evidence="4 5">
    <name type="scientific">Mytilus galloprovincialis</name>
    <name type="common">Mediterranean mussel</name>
    <dbReference type="NCBI Taxonomy" id="29158"/>
    <lineage>
        <taxon>Eukaryota</taxon>
        <taxon>Metazoa</taxon>
        <taxon>Spiralia</taxon>
        <taxon>Lophotrochozoa</taxon>
        <taxon>Mollusca</taxon>
        <taxon>Bivalvia</taxon>
        <taxon>Autobranchia</taxon>
        <taxon>Pteriomorphia</taxon>
        <taxon>Mytilida</taxon>
        <taxon>Mytiloidea</taxon>
        <taxon>Mytilidae</taxon>
        <taxon>Mytilinae</taxon>
        <taxon>Mytilus</taxon>
    </lineage>
</organism>
<protein>
    <recommendedName>
        <fullName evidence="3">L-Fucosyltransferase</fullName>
        <ecNumber evidence="3">2.4.1.-</ecNumber>
    </recommendedName>
</protein>
<name>A0A8B6CKG8_MYTGA</name>
<keyword evidence="1 3" id="KW-0328">Glycosyltransferase</keyword>
<sequence>MRVVQLRKFKGFRRVFVIVIICLVALATMRKFSTRNITVQKNPVPYGRNEKKITVGFHGRAGNQMFQYASLIGIAKMNNMTPVLLEITELWNMFDLPISTAYMDKSGKYTEVKEEHTAVYAPKFENIISKTDVYLNRYLQSWKYFENVKMDLKQRHYKIKNELLEEALPYVQDIKRKVSKEAVFVGVHVRRGDIVHERKPVGHIPAPIPYFYRAMNYFRKRYSNVVFVMISNSMMWCQDHLDDSSNVYHVETGDPYIDFAILHKMDHLILSVGTFGWWAGYLSPGTVIFYKGYPKANTTMSIEMKQTDFIPRHWVGL</sequence>
<dbReference type="PANTHER" id="PTHR11927">
    <property type="entry name" value="GALACTOSIDE 2-L-FUCOSYLTRANSFERASE"/>
    <property type="match status" value="1"/>
</dbReference>
<dbReference type="OrthoDB" id="3226at2759"/>
<evidence type="ECO:0000256" key="3">
    <source>
        <dbReference type="RuleBase" id="RU363129"/>
    </source>
</evidence>
<keyword evidence="3" id="KW-0325">Glycoprotein</keyword>
<keyword evidence="5" id="KW-1185">Reference proteome</keyword>
<comment type="similarity">
    <text evidence="3">Belongs to the glycosyltransferase 11 family.</text>
</comment>
<dbReference type="UniPathway" id="UPA00378"/>
<evidence type="ECO:0000313" key="4">
    <source>
        <dbReference type="EMBL" id="VDI05889.1"/>
    </source>
</evidence>
<dbReference type="GO" id="GO:0008107">
    <property type="term" value="F:galactoside 2-alpha-L-fucosyltransferase activity"/>
    <property type="evidence" value="ECO:0007669"/>
    <property type="project" value="InterPro"/>
</dbReference>
<gene>
    <name evidence="4" type="ORF">MGAL_10B015101</name>
</gene>
<dbReference type="GO" id="GO:0032580">
    <property type="term" value="C:Golgi cisterna membrane"/>
    <property type="evidence" value="ECO:0007669"/>
    <property type="project" value="UniProtKB-SubCell"/>
</dbReference>
<comment type="pathway">
    <text evidence="3">Protein modification; protein glycosylation.</text>
</comment>
<evidence type="ECO:0000256" key="1">
    <source>
        <dbReference type="ARBA" id="ARBA00022676"/>
    </source>
</evidence>
<evidence type="ECO:0000313" key="5">
    <source>
        <dbReference type="Proteomes" id="UP000596742"/>
    </source>
</evidence>
<dbReference type="Pfam" id="PF01531">
    <property type="entry name" value="Glyco_transf_11"/>
    <property type="match status" value="1"/>
</dbReference>
<dbReference type="EMBL" id="UYJE01001865">
    <property type="protein sequence ID" value="VDI05889.1"/>
    <property type="molecule type" value="Genomic_DNA"/>
</dbReference>
<keyword evidence="3" id="KW-0812">Transmembrane</keyword>
<dbReference type="CDD" id="cd11301">
    <property type="entry name" value="Fut1_Fut2_like"/>
    <property type="match status" value="1"/>
</dbReference>
<comment type="caution">
    <text evidence="4">The sequence shown here is derived from an EMBL/GenBank/DDBJ whole genome shotgun (WGS) entry which is preliminary data.</text>
</comment>
<dbReference type="PANTHER" id="PTHR11927:SF9">
    <property type="entry name" value="L-FUCOSYLTRANSFERASE"/>
    <property type="match status" value="1"/>
</dbReference>
<accession>A0A8B6CKG8</accession>
<keyword evidence="3" id="KW-0333">Golgi apparatus</keyword>
<dbReference type="InterPro" id="IPR002516">
    <property type="entry name" value="Glyco_trans_11"/>
</dbReference>
<keyword evidence="3" id="KW-0735">Signal-anchor</keyword>
<reference evidence="4" key="1">
    <citation type="submission" date="2018-11" db="EMBL/GenBank/DDBJ databases">
        <authorList>
            <person name="Alioto T."/>
            <person name="Alioto T."/>
        </authorList>
    </citation>
    <scope>NUCLEOTIDE SEQUENCE</scope>
</reference>
<dbReference type="AlphaFoldDB" id="A0A8B6CKG8"/>
<comment type="subcellular location">
    <subcellularLocation>
        <location evidence="3">Golgi apparatus</location>
        <location evidence="3">Golgi stack membrane</location>
        <topology evidence="3">Single-pass type II membrane protein</topology>
    </subcellularLocation>
</comment>
<dbReference type="GO" id="GO:0005975">
    <property type="term" value="P:carbohydrate metabolic process"/>
    <property type="evidence" value="ECO:0007669"/>
    <property type="project" value="InterPro"/>
</dbReference>